<evidence type="ECO:0000256" key="8">
    <source>
        <dbReference type="ARBA" id="ARBA00023212"/>
    </source>
</evidence>
<keyword evidence="9" id="KW-0966">Cell projection</keyword>
<dbReference type="InterPro" id="IPR050576">
    <property type="entry name" value="Cilia_flagella_integrity"/>
</dbReference>
<dbReference type="InterPro" id="IPR032675">
    <property type="entry name" value="LRR_dom_sf"/>
</dbReference>
<dbReference type="PANTHER" id="PTHR45973">
    <property type="entry name" value="PROTEIN PHOSPHATASE 1 REGULATORY SUBUNIT SDS22-RELATED"/>
    <property type="match status" value="1"/>
</dbReference>
<keyword evidence="8" id="KW-0206">Cytoskeleton</keyword>
<evidence type="ECO:0000256" key="12">
    <source>
        <dbReference type="SAM" id="MobiDB-lite"/>
    </source>
</evidence>
<evidence type="ECO:0000256" key="10">
    <source>
        <dbReference type="ARBA" id="ARBA00038378"/>
    </source>
</evidence>
<keyword evidence="2" id="KW-0963">Cytoplasm</keyword>
<accession>A0ABM0JFG6</accession>
<organism evidence="13 14">
    <name type="scientific">Aplysia californica</name>
    <name type="common">California sea hare</name>
    <dbReference type="NCBI Taxonomy" id="6500"/>
    <lineage>
        <taxon>Eukaryota</taxon>
        <taxon>Metazoa</taxon>
        <taxon>Spiralia</taxon>
        <taxon>Lophotrochozoa</taxon>
        <taxon>Mollusca</taxon>
        <taxon>Gastropoda</taxon>
        <taxon>Heterobranchia</taxon>
        <taxon>Euthyneura</taxon>
        <taxon>Tectipleura</taxon>
        <taxon>Aplysiida</taxon>
        <taxon>Aplysioidea</taxon>
        <taxon>Aplysiidae</taxon>
        <taxon>Aplysia</taxon>
    </lineage>
</organism>
<evidence type="ECO:0000256" key="4">
    <source>
        <dbReference type="ARBA" id="ARBA00022737"/>
    </source>
</evidence>
<sequence>MSRLYDTVEPSVIDEEMLQKAVEEQGPKDEAGKIAKKEGINFADVLSLRLDFKNILKIDNLWEFTSLTKLQLDNNIIEKIEGFDVLVNLIWLDLSFNNIEVIEGLSSLTKLEDLTLYNNRISKIENLDSLTQLHVFSIGNNEIKDIKDILYLRKFPKLKTLNISNNPVCKEENFKQYVAAFLPNLDFLDYRLLDEQTKAAAYEKHQTQVEEQIDKDNKARLAAEEQDKREKEIQLHKEAYVEYLNTDKLYRDMYADDPEGVKLNYMPGVDEMLVVFKERIQSVCQQLFDFGLQEYEKRKAEVDMFWECVNEAKDENKEMGMKAIENFMAEKKQVFIELQHMTDVKMVESKVQEYNNLVTGLWDKLMGLELQLVDQLEEVIKDFERNMQDLVSVFLENVQAYLTQAREHENAHNEKMLECASSTLEKAAKNELDEDMPDDLKMLLVDKDTVQNAVTTSHDVHLLKIDNKEDDIVTRINNWLKGMMDTIHQEEEIQRNRTRVTEINHLIDHLREEIDSLDIVQDDEETTEISKSKVVFRNEVQSRNSLVLLERKLSEQKQAQDPYYGMTKVQEEVQSTITEKASREDEQGKSAPGEA</sequence>
<dbReference type="GeneID" id="101845072"/>
<keyword evidence="5" id="KW-0282">Flagellum</keyword>
<dbReference type="PANTHER" id="PTHR45973:SF12">
    <property type="entry name" value="DYNEIN REGULATORY COMPLEX SUBUNIT 3"/>
    <property type="match status" value="1"/>
</dbReference>
<dbReference type="Gene3D" id="3.80.10.10">
    <property type="entry name" value="Ribonuclease Inhibitor"/>
    <property type="match status" value="1"/>
</dbReference>
<keyword evidence="7" id="KW-0969">Cilium</keyword>
<keyword evidence="3" id="KW-0433">Leucine-rich repeat</keyword>
<protein>
    <recommendedName>
        <fullName evidence="11">Dynein regulatory complex subunit 3</fullName>
    </recommendedName>
</protein>
<keyword evidence="6" id="KW-0175">Coiled coil</keyword>
<dbReference type="SUPFAM" id="SSF52075">
    <property type="entry name" value="Outer arm dynein light chain 1"/>
    <property type="match status" value="1"/>
</dbReference>
<keyword evidence="4" id="KW-0677">Repeat</keyword>
<comment type="subcellular location">
    <subcellularLocation>
        <location evidence="1">Cytoplasm</location>
        <location evidence="1">Cytoskeleton</location>
        <location evidence="1">Flagellum axoneme</location>
    </subcellularLocation>
</comment>
<proteinExistence type="inferred from homology"/>
<dbReference type="Pfam" id="PF14580">
    <property type="entry name" value="LRR_9"/>
    <property type="match status" value="1"/>
</dbReference>
<evidence type="ECO:0000256" key="7">
    <source>
        <dbReference type="ARBA" id="ARBA00023069"/>
    </source>
</evidence>
<dbReference type="RefSeq" id="XP_005092480.1">
    <property type="nucleotide sequence ID" value="XM_005092423.3"/>
</dbReference>
<feature type="region of interest" description="Disordered" evidence="12">
    <location>
        <begin position="556"/>
        <end position="595"/>
    </location>
</feature>
<dbReference type="Proteomes" id="UP000694888">
    <property type="component" value="Unplaced"/>
</dbReference>
<dbReference type="InterPro" id="IPR001611">
    <property type="entry name" value="Leu-rich_rpt"/>
</dbReference>
<evidence type="ECO:0000256" key="5">
    <source>
        <dbReference type="ARBA" id="ARBA00022846"/>
    </source>
</evidence>
<evidence type="ECO:0000256" key="6">
    <source>
        <dbReference type="ARBA" id="ARBA00023054"/>
    </source>
</evidence>
<name>A0ABM0JFG6_APLCA</name>
<keyword evidence="13" id="KW-1185">Reference proteome</keyword>
<evidence type="ECO:0000256" key="9">
    <source>
        <dbReference type="ARBA" id="ARBA00023273"/>
    </source>
</evidence>
<comment type="similarity">
    <text evidence="10">Belongs to the DRC3 family.</text>
</comment>
<reference evidence="14" key="1">
    <citation type="submission" date="2025-08" db="UniProtKB">
        <authorList>
            <consortium name="RefSeq"/>
        </authorList>
    </citation>
    <scope>IDENTIFICATION</scope>
</reference>
<evidence type="ECO:0000256" key="3">
    <source>
        <dbReference type="ARBA" id="ARBA00022614"/>
    </source>
</evidence>
<evidence type="ECO:0000256" key="1">
    <source>
        <dbReference type="ARBA" id="ARBA00004611"/>
    </source>
</evidence>
<evidence type="ECO:0000256" key="2">
    <source>
        <dbReference type="ARBA" id="ARBA00022490"/>
    </source>
</evidence>
<evidence type="ECO:0000256" key="11">
    <source>
        <dbReference type="ARBA" id="ARBA00040950"/>
    </source>
</evidence>
<evidence type="ECO:0000313" key="13">
    <source>
        <dbReference type="Proteomes" id="UP000694888"/>
    </source>
</evidence>
<evidence type="ECO:0000313" key="14">
    <source>
        <dbReference type="RefSeq" id="XP_005092480.1"/>
    </source>
</evidence>
<gene>
    <name evidence="14" type="primary">LOC101845072</name>
</gene>
<dbReference type="SMART" id="SM00365">
    <property type="entry name" value="LRR_SD22"/>
    <property type="match status" value="4"/>
</dbReference>
<dbReference type="PROSITE" id="PS51450">
    <property type="entry name" value="LRR"/>
    <property type="match status" value="3"/>
</dbReference>